<keyword evidence="2" id="KW-1185">Reference proteome</keyword>
<comment type="caution">
    <text evidence="1">The sequence shown here is derived from an EMBL/GenBank/DDBJ whole genome shotgun (WGS) entry which is preliminary data.</text>
</comment>
<evidence type="ECO:0000313" key="2">
    <source>
        <dbReference type="Proteomes" id="UP000298246"/>
    </source>
</evidence>
<gene>
    <name evidence="1" type="ORF">B5M42_08485</name>
</gene>
<protein>
    <submittedName>
        <fullName evidence="1">Uncharacterized protein</fullName>
    </submittedName>
</protein>
<dbReference type="EMBL" id="MYFO01000008">
    <property type="protein sequence ID" value="TFE88937.1"/>
    <property type="molecule type" value="Genomic_DNA"/>
</dbReference>
<organism evidence="1 2">
    <name type="scientific">Paenibacillus athensensis</name>
    <dbReference type="NCBI Taxonomy" id="1967502"/>
    <lineage>
        <taxon>Bacteria</taxon>
        <taxon>Bacillati</taxon>
        <taxon>Bacillota</taxon>
        <taxon>Bacilli</taxon>
        <taxon>Bacillales</taxon>
        <taxon>Paenibacillaceae</taxon>
        <taxon>Paenibacillus</taxon>
    </lineage>
</organism>
<name>A0A4Y8Q4E2_9BACL</name>
<proteinExistence type="predicted"/>
<accession>A0A4Y8Q4E2</accession>
<reference evidence="1 2" key="1">
    <citation type="submission" date="2017-03" db="EMBL/GenBank/DDBJ databases">
        <title>Isolation of Levoglucosan Utilizing Bacteria.</title>
        <authorList>
            <person name="Arya A.S."/>
        </authorList>
    </citation>
    <scope>NUCLEOTIDE SEQUENCE [LARGE SCALE GENOMIC DNA]</scope>
    <source>
        <strain evidence="1 2">MEC069</strain>
    </source>
</reference>
<dbReference type="AlphaFoldDB" id="A0A4Y8Q4E2"/>
<dbReference type="Proteomes" id="UP000298246">
    <property type="component" value="Unassembled WGS sequence"/>
</dbReference>
<evidence type="ECO:0000313" key="1">
    <source>
        <dbReference type="EMBL" id="TFE88937.1"/>
    </source>
</evidence>
<sequence length="208" mass="24167">MGSLNIMKIYMLDEVLQFANELNEIETIIHKINELAKRSNVIIQHITVNGEPLEEDFYGYLTEHMAQIEEIRVETIAEREHIDQLIVRSTEYLGRALPELDAFTNRIYQGFSDEVWSTFHSFIEGLEYIIITLESIRSARSPYMSFSSSEVYLQQIHASLQQLMEASTDKDNSLIADLIHYEFKPLLADLHHELGETLDCEVKRDDLQ</sequence>